<dbReference type="InterPro" id="IPR013686">
    <property type="entry name" value="Polypept-transport_assoc_ShlB"/>
</dbReference>
<dbReference type="GO" id="GO:0046819">
    <property type="term" value="P:protein secretion by the type V secretion system"/>
    <property type="evidence" value="ECO:0007669"/>
    <property type="project" value="TreeGrafter"/>
</dbReference>
<keyword evidence="1" id="KW-1134">Transmembrane beta strand</keyword>
<keyword evidence="2" id="KW-0812">Transmembrane</keyword>
<evidence type="ECO:0000259" key="6">
    <source>
        <dbReference type="Pfam" id="PF08479"/>
    </source>
</evidence>
<dbReference type="GO" id="GO:0008320">
    <property type="term" value="F:protein transmembrane transporter activity"/>
    <property type="evidence" value="ECO:0007669"/>
    <property type="project" value="TreeGrafter"/>
</dbReference>
<dbReference type="Pfam" id="PF08479">
    <property type="entry name" value="POTRA_2"/>
    <property type="match status" value="1"/>
</dbReference>
<feature type="domain" description="Haemolysin activator HlyB C-terminal" evidence="5">
    <location>
        <begin position="218"/>
        <end position="533"/>
    </location>
</feature>
<dbReference type="Proteomes" id="UP000249898">
    <property type="component" value="Chromosome"/>
</dbReference>
<dbReference type="OrthoDB" id="290122at2"/>
<feature type="chain" id="PRO_5016402537" description="POTRA domain-containing protein" evidence="4">
    <location>
        <begin position="34"/>
        <end position="570"/>
    </location>
</feature>
<dbReference type="Gene3D" id="2.40.160.50">
    <property type="entry name" value="membrane protein fhac: a member of the omp85/tpsb transporter family"/>
    <property type="match status" value="1"/>
</dbReference>
<protein>
    <recommendedName>
        <fullName evidence="10">POTRA domain-containing protein</fullName>
    </recommendedName>
</protein>
<dbReference type="Pfam" id="PF03865">
    <property type="entry name" value="ShlB"/>
    <property type="match status" value="1"/>
</dbReference>
<evidence type="ECO:0000256" key="1">
    <source>
        <dbReference type="ARBA" id="ARBA00022452"/>
    </source>
</evidence>
<dbReference type="PANTHER" id="PTHR34597">
    <property type="entry name" value="SLR1661 PROTEIN"/>
    <property type="match status" value="1"/>
</dbReference>
<dbReference type="InterPro" id="IPR027282">
    <property type="entry name" value="TPS"/>
</dbReference>
<evidence type="ECO:0000256" key="3">
    <source>
        <dbReference type="ARBA" id="ARBA00023237"/>
    </source>
</evidence>
<keyword evidence="3" id="KW-0998">Cell outer membrane</keyword>
<gene>
    <name evidence="8" type="ORF">A8139_11950</name>
</gene>
<dbReference type="InterPro" id="IPR051544">
    <property type="entry name" value="TPS_OM_transporter"/>
</dbReference>
<name>A0A2Z4PSQ9_9GAMM</name>
<organism evidence="8 9">
    <name type="scientific">Marinomonas primoryensis</name>
    <dbReference type="NCBI Taxonomy" id="178399"/>
    <lineage>
        <taxon>Bacteria</taxon>
        <taxon>Pseudomonadati</taxon>
        <taxon>Pseudomonadota</taxon>
        <taxon>Gammaproteobacteria</taxon>
        <taxon>Oceanospirillales</taxon>
        <taxon>Oceanospirillaceae</taxon>
        <taxon>Marinomonas</taxon>
    </lineage>
</organism>
<feature type="domain" description="ShlB POTRA" evidence="7">
    <location>
        <begin position="162"/>
        <end position="213"/>
    </location>
</feature>
<evidence type="ECO:0000313" key="9">
    <source>
        <dbReference type="Proteomes" id="UP000249898"/>
    </source>
</evidence>
<evidence type="ECO:0000259" key="5">
    <source>
        <dbReference type="Pfam" id="PF03865"/>
    </source>
</evidence>
<evidence type="ECO:0008006" key="10">
    <source>
        <dbReference type="Google" id="ProtNLM"/>
    </source>
</evidence>
<keyword evidence="4" id="KW-0732">Signal</keyword>
<evidence type="ECO:0000313" key="8">
    <source>
        <dbReference type="EMBL" id="AWY00618.1"/>
    </source>
</evidence>
<keyword evidence="1" id="KW-0472">Membrane</keyword>
<dbReference type="PIRSF" id="PIRSF029745">
    <property type="entry name" value="FhaC"/>
    <property type="match status" value="1"/>
</dbReference>
<evidence type="ECO:0000256" key="4">
    <source>
        <dbReference type="SAM" id="SignalP"/>
    </source>
</evidence>
<sequence length="570" mass="62752">MEGFVLSLSINARRCLSLVCAIFCYQLSLPINAADSVSSSTSDNSTEFRLRDKAAQERLDKKLDNISPPIQLPEVQPIAEQPKETVCFFIKEIKVEGLLSEWARANGEDYIGQCIGYDAITAYVRLIDQKLLSEGYVTSRAILPEQNISSGLLMIQIQAGIIEKIVFPENYAFIWENALPMSPGQVLNLRDMEQAVDQLNRLPSQSIEFKIKPGSYSGASILVAEVVSKKPWTVNASIDDSGSKQTGDYPMSYGANLDNALGVQDSLSFSGSRAREAETGASNSTSFGWSLPMGYWLLDVNSSHFDYRQQVIGDVQNFELSGVGRDQKLSLNRVVFRDNKTKIGLFGSVKTRERRSFSNDVEIQNNSRNLTEAELGASYRRYFTSAVLDLSLSAHQGIDLLGADEVDPNADPSTAQPDYRFYTMVASISAPFSLLETPLNYSGRFFMQYADTPIYSLDWFSIGGRYTVRGFSNVESLSAVNGWRLRNDLALPFELNGSSNASYLGLDIGQVEGEGAEDASSKTLMGISVGLKGHLLGVDYDVSLSEPFLAHGPYAKSHDSKVSMMLSAQF</sequence>
<dbReference type="AlphaFoldDB" id="A0A2Z4PSQ9"/>
<proteinExistence type="predicted"/>
<evidence type="ECO:0000256" key="2">
    <source>
        <dbReference type="ARBA" id="ARBA00022692"/>
    </source>
</evidence>
<dbReference type="InterPro" id="IPR005565">
    <property type="entry name" value="Hemolysn_activator_HlyB_C"/>
</dbReference>
<dbReference type="PANTHER" id="PTHR34597:SF3">
    <property type="entry name" value="OUTER MEMBRANE TRANSPORTER CDIB"/>
    <property type="match status" value="1"/>
</dbReference>
<accession>A0A2Z4PSQ9</accession>
<dbReference type="GO" id="GO:0098046">
    <property type="term" value="C:type V protein secretion system complex"/>
    <property type="evidence" value="ECO:0007669"/>
    <property type="project" value="TreeGrafter"/>
</dbReference>
<reference evidence="8 9" key="1">
    <citation type="submission" date="2016-06" db="EMBL/GenBank/DDBJ databases">
        <title>The sequenced genome of the ice-adhering bacterium Marinomonas primoryensis, from Antarctica.</title>
        <authorList>
            <person name="Graham L."/>
            <person name="Vance T.D.R."/>
            <person name="Davies P.L."/>
        </authorList>
    </citation>
    <scope>NUCLEOTIDE SEQUENCE [LARGE SCALE GENOMIC DNA]</scope>
    <source>
        <strain evidence="8 9">AceL</strain>
    </source>
</reference>
<dbReference type="Pfam" id="PF17287">
    <property type="entry name" value="POTRA_3"/>
    <property type="match status" value="1"/>
</dbReference>
<dbReference type="EMBL" id="CP016181">
    <property type="protein sequence ID" value="AWY00618.1"/>
    <property type="molecule type" value="Genomic_DNA"/>
</dbReference>
<dbReference type="Gene3D" id="3.10.20.310">
    <property type="entry name" value="membrane protein fhac"/>
    <property type="match status" value="1"/>
</dbReference>
<dbReference type="InterPro" id="IPR035251">
    <property type="entry name" value="ShlB_POTRA"/>
</dbReference>
<feature type="signal peptide" evidence="4">
    <location>
        <begin position="1"/>
        <end position="33"/>
    </location>
</feature>
<evidence type="ECO:0000259" key="7">
    <source>
        <dbReference type="Pfam" id="PF17287"/>
    </source>
</evidence>
<feature type="domain" description="Polypeptide-transport-associated ShlB-type" evidence="6">
    <location>
        <begin position="88"/>
        <end position="160"/>
    </location>
</feature>